<feature type="compositionally biased region" description="Polar residues" evidence="1">
    <location>
        <begin position="13"/>
        <end position="23"/>
    </location>
</feature>
<feature type="region of interest" description="Disordered" evidence="1">
    <location>
        <begin position="1"/>
        <end position="27"/>
    </location>
</feature>
<dbReference type="EMBL" id="MN740989">
    <property type="protein sequence ID" value="QHU21260.1"/>
    <property type="molecule type" value="Genomic_DNA"/>
</dbReference>
<organism evidence="2">
    <name type="scientific">viral metagenome</name>
    <dbReference type="NCBI Taxonomy" id="1070528"/>
    <lineage>
        <taxon>unclassified sequences</taxon>
        <taxon>metagenomes</taxon>
        <taxon>organismal metagenomes</taxon>
    </lineage>
</organism>
<proteinExistence type="predicted"/>
<reference evidence="2" key="1">
    <citation type="journal article" date="2020" name="Nature">
        <title>Giant virus diversity and host interactions through global metagenomics.</title>
        <authorList>
            <person name="Schulz F."/>
            <person name="Roux S."/>
            <person name="Paez-Espino D."/>
            <person name="Jungbluth S."/>
            <person name="Walsh D.A."/>
            <person name="Denef V.J."/>
            <person name="McMahon K.D."/>
            <person name="Konstantinidis K.T."/>
            <person name="Eloe-Fadrosh E.A."/>
            <person name="Kyrpides N.C."/>
            <person name="Woyke T."/>
        </authorList>
    </citation>
    <scope>NUCLEOTIDE SEQUENCE</scope>
    <source>
        <strain evidence="2">GVMAG-S-3300013094-109</strain>
    </source>
</reference>
<protein>
    <submittedName>
        <fullName evidence="2">Uncharacterized protein</fullName>
    </submittedName>
</protein>
<sequence>MTGMTYMSGGKSARNSESLTNRGCATGGSCGGDKKAGIVTFGTTWSRGNMGNYLIRAPQSVPSLQFFLTHTTTSPTQGTRYQVYARRGIM</sequence>
<accession>A0A6C0KX58</accession>
<evidence type="ECO:0000313" key="2">
    <source>
        <dbReference type="EMBL" id="QHU21260.1"/>
    </source>
</evidence>
<name>A0A6C0KX58_9ZZZZ</name>
<evidence type="ECO:0000256" key="1">
    <source>
        <dbReference type="SAM" id="MobiDB-lite"/>
    </source>
</evidence>
<dbReference type="AlphaFoldDB" id="A0A6C0KX58"/>